<dbReference type="Gene3D" id="3.10.10.10">
    <property type="entry name" value="HIV Type 1 Reverse Transcriptase, subunit A, domain 1"/>
    <property type="match status" value="1"/>
</dbReference>
<dbReference type="AlphaFoldDB" id="A0A151JAT4"/>
<dbReference type="PANTHER" id="PTHR34239:SF2">
    <property type="entry name" value="TRANSPOSABLE ELEMENT P TRANSPOSASE_THAP9 CONSERVED DOMAIN-CONTAINING PROTEIN"/>
    <property type="match status" value="1"/>
</dbReference>
<dbReference type="InterPro" id="IPR043128">
    <property type="entry name" value="Rev_trsase/Diguanyl_cyclase"/>
</dbReference>
<sequence>VNELFGDPTQVSDSPSWLPIILNTTKTDVRAGLKEAFKKTLLAKYEPKNDLSFLIPPKINREIHPNLSATVMTRDTHQSQSQLEVETSLNALASGFSDLSRLEPFQGLPEMRLAMSKIADGIRLLADHHFNLSKTRRAFILPSLNFLGKVASDSASVDEYLFGSNFTENVNTAQAMEKVANKMAKKNQRSEDQGSHLTTGQQPKQQRNQPLRIGHPNTKNPKAPPQPNPINGSLEEEPLPGRSRQEIAIQIPSSPLVTVSFAGRLALFFDHWKILTSDPMVLGTVKGYQIPFSSVPLPRPSLIEPSFSAQKASTCDTEVMRLLQKGTIEVVTPLADQFLSPFFVIKKSSGGMRFILNLRDLNSYINPSHFKLEDWRTVIRLMLPGFKLAIIDLEDAYLLIPIHKSFRRFLRFQ</sequence>
<dbReference type="PANTHER" id="PTHR34239">
    <property type="entry name" value="APPLE DOMAIN-CONTAINING PROTEIN"/>
    <property type="match status" value="1"/>
</dbReference>
<dbReference type="InterPro" id="IPR043502">
    <property type="entry name" value="DNA/RNA_pol_sf"/>
</dbReference>
<dbReference type="GO" id="GO:0071897">
    <property type="term" value="P:DNA biosynthetic process"/>
    <property type="evidence" value="ECO:0007669"/>
    <property type="project" value="UniProtKB-ARBA"/>
</dbReference>
<protein>
    <recommendedName>
        <fullName evidence="4">Reverse transcriptase domain-containing protein</fullName>
    </recommendedName>
</protein>
<dbReference type="EMBL" id="KQ979225">
    <property type="protein sequence ID" value="KYN22223.1"/>
    <property type="molecule type" value="Genomic_DNA"/>
</dbReference>
<dbReference type="Proteomes" id="UP000078492">
    <property type="component" value="Unassembled WGS sequence"/>
</dbReference>
<dbReference type="STRING" id="471704.A0A151JAT4"/>
<evidence type="ECO:0008006" key="4">
    <source>
        <dbReference type="Google" id="ProtNLM"/>
    </source>
</evidence>
<dbReference type="Gene3D" id="3.30.70.270">
    <property type="match status" value="1"/>
</dbReference>
<evidence type="ECO:0000313" key="2">
    <source>
        <dbReference type="EMBL" id="KYN22223.1"/>
    </source>
</evidence>
<feature type="non-terminal residue" evidence="2">
    <location>
        <position position="1"/>
    </location>
</feature>
<keyword evidence="3" id="KW-1185">Reference proteome</keyword>
<reference evidence="2 3" key="1">
    <citation type="submission" date="2015-09" db="EMBL/GenBank/DDBJ databases">
        <title>Trachymyrmex cornetzi WGS genome.</title>
        <authorList>
            <person name="Nygaard S."/>
            <person name="Hu H."/>
            <person name="Boomsma J."/>
            <person name="Zhang G."/>
        </authorList>
    </citation>
    <scope>NUCLEOTIDE SEQUENCE [LARGE SCALE GENOMIC DNA]</scope>
    <source>
        <strain evidence="2">Tcor2-1</strain>
        <tissue evidence="2">Whole body</tissue>
    </source>
</reference>
<gene>
    <name evidence="2" type="ORF">ALC57_05384</name>
</gene>
<organism evidence="2 3">
    <name type="scientific">Trachymyrmex cornetzi</name>
    <dbReference type="NCBI Taxonomy" id="471704"/>
    <lineage>
        <taxon>Eukaryota</taxon>
        <taxon>Metazoa</taxon>
        <taxon>Ecdysozoa</taxon>
        <taxon>Arthropoda</taxon>
        <taxon>Hexapoda</taxon>
        <taxon>Insecta</taxon>
        <taxon>Pterygota</taxon>
        <taxon>Neoptera</taxon>
        <taxon>Endopterygota</taxon>
        <taxon>Hymenoptera</taxon>
        <taxon>Apocrita</taxon>
        <taxon>Aculeata</taxon>
        <taxon>Formicoidea</taxon>
        <taxon>Formicidae</taxon>
        <taxon>Myrmicinae</taxon>
        <taxon>Trachymyrmex</taxon>
    </lineage>
</organism>
<accession>A0A151JAT4</accession>
<feature type="region of interest" description="Disordered" evidence="1">
    <location>
        <begin position="180"/>
        <end position="241"/>
    </location>
</feature>
<evidence type="ECO:0000256" key="1">
    <source>
        <dbReference type="SAM" id="MobiDB-lite"/>
    </source>
</evidence>
<name>A0A151JAT4_9HYME</name>
<proteinExistence type="predicted"/>
<dbReference type="SUPFAM" id="SSF56672">
    <property type="entry name" value="DNA/RNA polymerases"/>
    <property type="match status" value="1"/>
</dbReference>
<evidence type="ECO:0000313" key="3">
    <source>
        <dbReference type="Proteomes" id="UP000078492"/>
    </source>
</evidence>
<feature type="compositionally biased region" description="Polar residues" evidence="1">
    <location>
        <begin position="195"/>
        <end position="209"/>
    </location>
</feature>